<dbReference type="Gene3D" id="2.60.120.10">
    <property type="entry name" value="Jelly Rolls"/>
    <property type="match status" value="1"/>
</dbReference>
<dbReference type="EMBL" id="BONG01000041">
    <property type="protein sequence ID" value="GIF92141.1"/>
    <property type="molecule type" value="Genomic_DNA"/>
</dbReference>
<dbReference type="Proteomes" id="UP000619293">
    <property type="component" value="Unassembled WGS sequence"/>
</dbReference>
<accession>A0A8J3NTW1</accession>
<reference evidence="3 4" key="1">
    <citation type="submission" date="2021-01" db="EMBL/GenBank/DDBJ databases">
        <title>Whole genome shotgun sequence of Catellatospora chokoriensis NBRC 107358.</title>
        <authorList>
            <person name="Komaki H."/>
            <person name="Tamura T."/>
        </authorList>
    </citation>
    <scope>NUCLEOTIDE SEQUENCE [LARGE SCALE GENOMIC DNA]</scope>
    <source>
        <strain evidence="3 4">NBRC 107358</strain>
    </source>
</reference>
<organism evidence="3 4">
    <name type="scientific">Catellatospora chokoriensis</name>
    <dbReference type="NCBI Taxonomy" id="310353"/>
    <lineage>
        <taxon>Bacteria</taxon>
        <taxon>Bacillati</taxon>
        <taxon>Actinomycetota</taxon>
        <taxon>Actinomycetes</taxon>
        <taxon>Micromonosporales</taxon>
        <taxon>Micromonosporaceae</taxon>
        <taxon>Catellatospora</taxon>
    </lineage>
</organism>
<feature type="transmembrane region" description="Helical" evidence="2">
    <location>
        <begin position="61"/>
        <end position="81"/>
    </location>
</feature>
<name>A0A8J3NTW1_9ACTN</name>
<proteinExistence type="predicted"/>
<keyword evidence="2" id="KW-0472">Membrane</keyword>
<evidence type="ECO:0000313" key="3">
    <source>
        <dbReference type="EMBL" id="GIF92141.1"/>
    </source>
</evidence>
<evidence type="ECO:0000256" key="1">
    <source>
        <dbReference type="SAM" id="MobiDB-lite"/>
    </source>
</evidence>
<dbReference type="InterPro" id="IPR014710">
    <property type="entry name" value="RmlC-like_jellyroll"/>
</dbReference>
<dbReference type="RefSeq" id="WP_239120801.1">
    <property type="nucleotide sequence ID" value="NZ_BAAALB010000016.1"/>
</dbReference>
<feature type="compositionally biased region" description="Polar residues" evidence="1">
    <location>
        <begin position="137"/>
        <end position="146"/>
    </location>
</feature>
<feature type="transmembrane region" description="Helical" evidence="2">
    <location>
        <begin position="32"/>
        <end position="54"/>
    </location>
</feature>
<sequence length="146" mass="16042">MVLAGCLAVGYALSLLDGVVRAARTMSYQPTGWYWPVLVGLGIAAAGMLGRWLGRVLSSRLTAPLPALGALVMVVVSQVLWHDRGPALTDLFLLLSEDWFSSPGFEWHPHRGLETVTTARRRSRTRRQRGNVDVRSVSPSSWADRS</sequence>
<dbReference type="AlphaFoldDB" id="A0A8J3NTW1"/>
<keyword evidence="4" id="KW-1185">Reference proteome</keyword>
<evidence type="ECO:0000256" key="2">
    <source>
        <dbReference type="SAM" id="Phobius"/>
    </source>
</evidence>
<keyword evidence="2" id="KW-0812">Transmembrane</keyword>
<gene>
    <name evidence="3" type="ORF">Cch02nite_55850</name>
</gene>
<keyword evidence="2" id="KW-1133">Transmembrane helix</keyword>
<feature type="region of interest" description="Disordered" evidence="1">
    <location>
        <begin position="120"/>
        <end position="146"/>
    </location>
</feature>
<evidence type="ECO:0000313" key="4">
    <source>
        <dbReference type="Proteomes" id="UP000619293"/>
    </source>
</evidence>
<comment type="caution">
    <text evidence="3">The sequence shown here is derived from an EMBL/GenBank/DDBJ whole genome shotgun (WGS) entry which is preliminary data.</text>
</comment>
<protein>
    <submittedName>
        <fullName evidence="3">Uncharacterized protein</fullName>
    </submittedName>
</protein>
<feature type="compositionally biased region" description="Basic residues" evidence="1">
    <location>
        <begin position="120"/>
        <end position="129"/>
    </location>
</feature>